<proteinExistence type="predicted"/>
<comment type="caution">
    <text evidence="1">The sequence shown here is derived from an EMBL/GenBank/DDBJ whole genome shotgun (WGS) entry which is preliminary data.</text>
</comment>
<dbReference type="EMBL" id="BDFD01000016">
    <property type="protein sequence ID" value="GAV20823.1"/>
    <property type="molecule type" value="Genomic_DNA"/>
</dbReference>
<name>A0A1L8CPL7_9PROT</name>
<keyword evidence="2" id="KW-1185">Reference proteome</keyword>
<reference evidence="1 2" key="1">
    <citation type="journal article" date="2017" name="Arch. Microbiol.">
        <title>Mariprofundus micogutta sp. nov., a novel iron-oxidizing zetaproteobacterium isolated from a deep-sea hydrothermal field at the Bayonnaise knoll of the Izu-Ogasawara arc, and a description of Mariprofundales ord. nov. and Zetaproteobacteria classis nov.</title>
        <authorList>
            <person name="Makita H."/>
            <person name="Tanaka E."/>
            <person name="Mitsunobu S."/>
            <person name="Miyazaki M."/>
            <person name="Nunoura T."/>
            <person name="Uematsu K."/>
            <person name="Takaki Y."/>
            <person name="Nishi S."/>
            <person name="Shimamura S."/>
            <person name="Takai K."/>
        </authorList>
    </citation>
    <scope>NUCLEOTIDE SEQUENCE [LARGE SCALE GENOMIC DNA]</scope>
    <source>
        <strain evidence="1 2">ET2</strain>
    </source>
</reference>
<accession>A0A1L8CPL7</accession>
<evidence type="ECO:0000313" key="1">
    <source>
        <dbReference type="EMBL" id="GAV20823.1"/>
    </source>
</evidence>
<organism evidence="1 2">
    <name type="scientific">Mariprofundus micogutta</name>
    <dbReference type="NCBI Taxonomy" id="1921010"/>
    <lineage>
        <taxon>Bacteria</taxon>
        <taxon>Pseudomonadati</taxon>
        <taxon>Pseudomonadota</taxon>
        <taxon>Candidatius Mariprofundia</taxon>
        <taxon>Mariprofundales</taxon>
        <taxon>Mariprofundaceae</taxon>
        <taxon>Mariprofundus</taxon>
    </lineage>
</organism>
<dbReference type="AlphaFoldDB" id="A0A1L8CPL7"/>
<sequence length="88" mass="9744">MKQENVFIVNPLARIDEIRDALNERLAHAKAIADYIRCDGSQPDGTDMQMGDSVVREAAWAISTLIDDAMTLESAMIDKVNQPRLKAA</sequence>
<evidence type="ECO:0000313" key="2">
    <source>
        <dbReference type="Proteomes" id="UP000231632"/>
    </source>
</evidence>
<dbReference type="Proteomes" id="UP000231632">
    <property type="component" value="Unassembled WGS sequence"/>
</dbReference>
<gene>
    <name evidence="1" type="ORF">MMIC_P1798</name>
</gene>
<dbReference type="STRING" id="1921010.MMIC_P1798"/>
<dbReference type="RefSeq" id="WP_072660126.1">
    <property type="nucleotide sequence ID" value="NZ_BDFD01000016.1"/>
</dbReference>
<protein>
    <submittedName>
        <fullName evidence="1">Uncharacterized protein</fullName>
    </submittedName>
</protein>